<feature type="transmembrane region" description="Helical" evidence="7">
    <location>
        <begin position="81"/>
        <end position="99"/>
    </location>
</feature>
<protein>
    <submittedName>
        <fullName evidence="10">Cation diffusion facilitator family transporter</fullName>
    </submittedName>
</protein>
<evidence type="ECO:0000256" key="4">
    <source>
        <dbReference type="ARBA" id="ARBA00022692"/>
    </source>
</evidence>
<accession>A0ABY9VJ12</accession>
<evidence type="ECO:0000256" key="3">
    <source>
        <dbReference type="ARBA" id="ARBA00022448"/>
    </source>
</evidence>
<dbReference type="SUPFAM" id="SSF160240">
    <property type="entry name" value="Cation efflux protein cytoplasmic domain-like"/>
    <property type="match status" value="1"/>
</dbReference>
<keyword evidence="5 7" id="KW-1133">Transmembrane helix</keyword>
<dbReference type="InterPro" id="IPR027469">
    <property type="entry name" value="Cation_efflux_TMD_sf"/>
</dbReference>
<dbReference type="PANTHER" id="PTHR43840:SF50">
    <property type="entry name" value="MANGANESE EFFLUX SYSTEM PROTEIN MNES"/>
    <property type="match status" value="1"/>
</dbReference>
<gene>
    <name evidence="10" type="ORF">RH061_20910</name>
</gene>
<proteinExistence type="inferred from homology"/>
<dbReference type="InterPro" id="IPR050291">
    <property type="entry name" value="CDF_Transporter"/>
</dbReference>
<dbReference type="Gene3D" id="3.30.70.1350">
    <property type="entry name" value="Cation efflux protein, cytoplasmic domain"/>
    <property type="match status" value="1"/>
</dbReference>
<feature type="transmembrane region" description="Helical" evidence="7">
    <location>
        <begin position="157"/>
        <end position="175"/>
    </location>
</feature>
<dbReference type="InterPro" id="IPR002524">
    <property type="entry name" value="Cation_efflux"/>
</dbReference>
<name>A0ABY9VJ12_9BACI</name>
<feature type="transmembrane region" description="Helical" evidence="7">
    <location>
        <begin position="12"/>
        <end position="31"/>
    </location>
</feature>
<evidence type="ECO:0000259" key="9">
    <source>
        <dbReference type="Pfam" id="PF16916"/>
    </source>
</evidence>
<evidence type="ECO:0000256" key="2">
    <source>
        <dbReference type="ARBA" id="ARBA00008114"/>
    </source>
</evidence>
<comment type="similarity">
    <text evidence="2">Belongs to the cation diffusion facilitator (CDF) transporter (TC 2.A.4) family.</text>
</comment>
<keyword evidence="6 7" id="KW-0472">Membrane</keyword>
<dbReference type="EMBL" id="CP134494">
    <property type="protein sequence ID" value="WNF22585.1"/>
    <property type="molecule type" value="Genomic_DNA"/>
</dbReference>
<comment type="subcellular location">
    <subcellularLocation>
        <location evidence="1">Membrane</location>
        <topology evidence="1">Multi-pass membrane protein</topology>
    </subcellularLocation>
</comment>
<organism evidence="10 11">
    <name type="scientific">Mesobacillus jeotgali</name>
    <dbReference type="NCBI Taxonomy" id="129985"/>
    <lineage>
        <taxon>Bacteria</taxon>
        <taxon>Bacillati</taxon>
        <taxon>Bacillota</taxon>
        <taxon>Bacilli</taxon>
        <taxon>Bacillales</taxon>
        <taxon>Bacillaceae</taxon>
        <taxon>Mesobacillus</taxon>
    </lineage>
</organism>
<evidence type="ECO:0000259" key="8">
    <source>
        <dbReference type="Pfam" id="PF01545"/>
    </source>
</evidence>
<feature type="transmembrane region" description="Helical" evidence="7">
    <location>
        <begin position="43"/>
        <end position="60"/>
    </location>
</feature>
<dbReference type="Pfam" id="PF01545">
    <property type="entry name" value="Cation_efflux"/>
    <property type="match status" value="1"/>
</dbReference>
<evidence type="ECO:0000256" key="7">
    <source>
        <dbReference type="SAM" id="Phobius"/>
    </source>
</evidence>
<dbReference type="RefSeq" id="WP_311072696.1">
    <property type="nucleotide sequence ID" value="NZ_CP134494.1"/>
</dbReference>
<dbReference type="InterPro" id="IPR027470">
    <property type="entry name" value="Cation_efflux_CTD"/>
</dbReference>
<evidence type="ECO:0000256" key="1">
    <source>
        <dbReference type="ARBA" id="ARBA00004141"/>
    </source>
</evidence>
<dbReference type="NCBIfam" id="TIGR01297">
    <property type="entry name" value="CDF"/>
    <property type="match status" value="1"/>
</dbReference>
<dbReference type="Pfam" id="PF16916">
    <property type="entry name" value="ZT_dimer"/>
    <property type="match status" value="1"/>
</dbReference>
<keyword evidence="4 7" id="KW-0812">Transmembrane</keyword>
<keyword evidence="11" id="KW-1185">Reference proteome</keyword>
<feature type="transmembrane region" description="Helical" evidence="7">
    <location>
        <begin position="119"/>
        <end position="136"/>
    </location>
</feature>
<dbReference type="SUPFAM" id="SSF161111">
    <property type="entry name" value="Cation efflux protein transmembrane domain-like"/>
    <property type="match status" value="1"/>
</dbReference>
<evidence type="ECO:0000256" key="5">
    <source>
        <dbReference type="ARBA" id="ARBA00022989"/>
    </source>
</evidence>
<feature type="domain" description="Cation efflux protein transmembrane" evidence="8">
    <location>
        <begin position="14"/>
        <end position="205"/>
    </location>
</feature>
<reference evidence="10 11" key="1">
    <citation type="submission" date="2023-09" db="EMBL/GenBank/DDBJ databases">
        <title>Microbial mechanism of fulvic acid promoting antimony reduction mineralization in rice fields.</title>
        <authorList>
            <person name="Chen G."/>
            <person name="Lan J."/>
        </authorList>
    </citation>
    <scope>NUCLEOTIDE SEQUENCE [LARGE SCALE GENOMIC DNA]</scope>
    <source>
        <strain evidence="10 11">PS1</strain>
    </source>
</reference>
<dbReference type="PANTHER" id="PTHR43840">
    <property type="entry name" value="MITOCHONDRIAL METAL TRANSPORTER 1-RELATED"/>
    <property type="match status" value="1"/>
</dbReference>
<evidence type="ECO:0000256" key="6">
    <source>
        <dbReference type="ARBA" id="ARBA00023136"/>
    </source>
</evidence>
<dbReference type="InterPro" id="IPR036837">
    <property type="entry name" value="Cation_efflux_CTD_sf"/>
</dbReference>
<evidence type="ECO:0000313" key="10">
    <source>
        <dbReference type="EMBL" id="WNF22585.1"/>
    </source>
</evidence>
<dbReference type="Gene3D" id="1.20.1510.10">
    <property type="entry name" value="Cation efflux protein transmembrane domain"/>
    <property type="match status" value="1"/>
</dbReference>
<dbReference type="InterPro" id="IPR058533">
    <property type="entry name" value="Cation_efflux_TM"/>
</dbReference>
<feature type="domain" description="Cation efflux protein cytoplasmic" evidence="9">
    <location>
        <begin position="213"/>
        <end position="285"/>
    </location>
</feature>
<evidence type="ECO:0000313" key="11">
    <source>
        <dbReference type="Proteomes" id="UP001303324"/>
    </source>
</evidence>
<keyword evidence="3" id="KW-0813">Transport</keyword>
<dbReference type="Proteomes" id="UP001303324">
    <property type="component" value="Chromosome"/>
</dbReference>
<sequence length="286" mass="31327">MGNSTVKTGEKGAWISISAYIFLAAFKLIMANSGNSEALKADGLNNFTDVFASVAILIGLKISKKPADENHKYGHSRAETISSLIASFIMFFVGVQVVMDSFQKFYKPGEGQPELFTSFVALFSAIAMFYVYRINIKLSKEIGSKALYSAAQDNKSDALVSIGTAVGIIGAFFGLGWLDPLTAAFVGLIICHTAWDIFKNAAHDLTDGFEVQTLKEFEDTINDTPGVKFTKDIKPRLYGNQTAVDATIFVDSNLSIIQGHAISELVEQRLFEYHKIGHVHIHIEPI</sequence>